<gene>
    <name evidence="1" type="ORF">FIBSPDRAFT_243612</name>
</gene>
<accession>A0A165Y129</accession>
<proteinExistence type="predicted"/>
<dbReference type="Proteomes" id="UP000076532">
    <property type="component" value="Unassembled WGS sequence"/>
</dbReference>
<evidence type="ECO:0000313" key="2">
    <source>
        <dbReference type="Proteomes" id="UP000076532"/>
    </source>
</evidence>
<dbReference type="EMBL" id="KV417707">
    <property type="protein sequence ID" value="KZP09097.1"/>
    <property type="molecule type" value="Genomic_DNA"/>
</dbReference>
<dbReference type="OrthoDB" id="5282002at2759"/>
<sequence>MYFMNWHVRQPGAQYNVNVPNPKRGQDTQLLSKTAAALGIDLRALAMSGKVGPNSFPFLRIIAHADIFFDNSAPFEKFLHDNAESKAKSCDIRVRKRNNIHTRRLGIPLSKQQNKVPEVTPEEFYNIFTLGQADGPVRFVEFETCT</sequence>
<organism evidence="1 2">
    <name type="scientific">Athelia psychrophila</name>
    <dbReference type="NCBI Taxonomy" id="1759441"/>
    <lineage>
        <taxon>Eukaryota</taxon>
        <taxon>Fungi</taxon>
        <taxon>Dikarya</taxon>
        <taxon>Basidiomycota</taxon>
        <taxon>Agaricomycotina</taxon>
        <taxon>Agaricomycetes</taxon>
        <taxon>Agaricomycetidae</taxon>
        <taxon>Atheliales</taxon>
        <taxon>Atheliaceae</taxon>
        <taxon>Athelia</taxon>
    </lineage>
</organism>
<name>A0A165Y129_9AGAM</name>
<reference evidence="1 2" key="1">
    <citation type="journal article" date="2016" name="Mol. Biol. Evol.">
        <title>Comparative Genomics of Early-Diverging Mushroom-Forming Fungi Provides Insights into the Origins of Lignocellulose Decay Capabilities.</title>
        <authorList>
            <person name="Nagy L.G."/>
            <person name="Riley R."/>
            <person name="Tritt A."/>
            <person name="Adam C."/>
            <person name="Daum C."/>
            <person name="Floudas D."/>
            <person name="Sun H."/>
            <person name="Yadav J.S."/>
            <person name="Pangilinan J."/>
            <person name="Larsson K.H."/>
            <person name="Matsuura K."/>
            <person name="Barry K."/>
            <person name="Labutti K."/>
            <person name="Kuo R."/>
            <person name="Ohm R.A."/>
            <person name="Bhattacharya S.S."/>
            <person name="Shirouzu T."/>
            <person name="Yoshinaga Y."/>
            <person name="Martin F.M."/>
            <person name="Grigoriev I.V."/>
            <person name="Hibbett D.S."/>
        </authorList>
    </citation>
    <scope>NUCLEOTIDE SEQUENCE [LARGE SCALE GENOMIC DNA]</scope>
    <source>
        <strain evidence="1 2">CBS 109695</strain>
    </source>
</reference>
<keyword evidence="2" id="KW-1185">Reference proteome</keyword>
<evidence type="ECO:0000313" key="1">
    <source>
        <dbReference type="EMBL" id="KZP09097.1"/>
    </source>
</evidence>
<dbReference type="AlphaFoldDB" id="A0A165Y129"/>
<protein>
    <submittedName>
        <fullName evidence="1">Uncharacterized protein</fullName>
    </submittedName>
</protein>